<name>A0ABU1WJQ9_9BURK</name>
<dbReference type="EMBL" id="JAVDWU010000002">
    <property type="protein sequence ID" value="MDR7149515.1"/>
    <property type="molecule type" value="Genomic_DNA"/>
</dbReference>
<gene>
    <name evidence="1" type="ORF">J2W49_001464</name>
</gene>
<protein>
    <recommendedName>
        <fullName evidence="3">Response regulator</fullName>
    </recommendedName>
</protein>
<dbReference type="RefSeq" id="WP_310313594.1">
    <property type="nucleotide sequence ID" value="NZ_JAVDWU010000002.1"/>
</dbReference>
<evidence type="ECO:0000313" key="2">
    <source>
        <dbReference type="Proteomes" id="UP001265700"/>
    </source>
</evidence>
<comment type="caution">
    <text evidence="1">The sequence shown here is derived from an EMBL/GenBank/DDBJ whole genome shotgun (WGS) entry which is preliminary data.</text>
</comment>
<evidence type="ECO:0000313" key="1">
    <source>
        <dbReference type="EMBL" id="MDR7149515.1"/>
    </source>
</evidence>
<accession>A0ABU1WJQ9</accession>
<dbReference type="Proteomes" id="UP001265700">
    <property type="component" value="Unassembled WGS sequence"/>
</dbReference>
<evidence type="ECO:0008006" key="3">
    <source>
        <dbReference type="Google" id="ProtNLM"/>
    </source>
</evidence>
<proteinExistence type="predicted"/>
<reference evidence="1 2" key="1">
    <citation type="submission" date="2023-07" db="EMBL/GenBank/DDBJ databases">
        <title>Sorghum-associated microbial communities from plants grown in Nebraska, USA.</title>
        <authorList>
            <person name="Schachtman D."/>
        </authorList>
    </citation>
    <scope>NUCLEOTIDE SEQUENCE [LARGE SCALE GENOMIC DNA]</scope>
    <source>
        <strain evidence="1 2">4249</strain>
    </source>
</reference>
<sequence length="266" mass="29542">MQKQRVLVGVVGFSDVERHALNTVFRLSEERDLSYGPWTPPTATDPKPALAPPQVMLVDGSSAEAVLSHAKQLPRGQWLIWVGPDAPEHAWRVLERPIQWVNILHDLDAVFAVHQADSGLLDLDITSPANLHEDPSATGSPPKRAILVGVSEDETVLLRNSLSLAGVEEVDTAATTNDTIDLLGRNLYCCGVFNLDDQHIDPWTLMALFRRRNRDALPVAISELAGPLAGWWSRRRTRRNAERLGIAALLARPLQPEELSKWMDRL</sequence>
<organism evidence="1 2">
    <name type="scientific">Hydrogenophaga palleronii</name>
    <dbReference type="NCBI Taxonomy" id="65655"/>
    <lineage>
        <taxon>Bacteria</taxon>
        <taxon>Pseudomonadati</taxon>
        <taxon>Pseudomonadota</taxon>
        <taxon>Betaproteobacteria</taxon>
        <taxon>Burkholderiales</taxon>
        <taxon>Comamonadaceae</taxon>
        <taxon>Hydrogenophaga</taxon>
    </lineage>
</organism>
<keyword evidence="2" id="KW-1185">Reference proteome</keyword>